<dbReference type="GO" id="GO:0016757">
    <property type="term" value="F:glycosyltransferase activity"/>
    <property type="evidence" value="ECO:0007669"/>
    <property type="project" value="UniProtKB-KW"/>
</dbReference>
<dbReference type="PANTHER" id="PTHR34144:SF5">
    <property type="entry name" value="ALPHA-1,3-MANNOSYLTRANSFERASE CMT1"/>
    <property type="match status" value="1"/>
</dbReference>
<dbReference type="EMBL" id="JAIZPD010000018">
    <property type="protein sequence ID" value="KAH0957904.1"/>
    <property type="molecule type" value="Genomic_DNA"/>
</dbReference>
<evidence type="ECO:0000313" key="2">
    <source>
        <dbReference type="Proteomes" id="UP000824596"/>
    </source>
</evidence>
<dbReference type="Proteomes" id="UP000824596">
    <property type="component" value="Unassembled WGS sequence"/>
</dbReference>
<protein>
    <submittedName>
        <fullName evidence="1">Cryptococcal mannosyltransferase 1 domain-containing protein</fullName>
    </submittedName>
</protein>
<dbReference type="AlphaFoldDB" id="A0A9P8SDF5"/>
<dbReference type="PANTHER" id="PTHR34144">
    <property type="entry name" value="CHROMOSOME 8, WHOLE GENOME SHOTGUN SEQUENCE"/>
    <property type="match status" value="1"/>
</dbReference>
<proteinExistence type="predicted"/>
<gene>
    <name evidence="1" type="ORF">HRG_10997</name>
</gene>
<dbReference type="GeneID" id="68360125"/>
<keyword evidence="1" id="KW-0808">Transferase</keyword>
<name>A0A9P8SDF5_9HYPO</name>
<keyword evidence="2" id="KW-1185">Reference proteome</keyword>
<dbReference type="Pfam" id="PF11735">
    <property type="entry name" value="CAP59_mtransfer"/>
    <property type="match status" value="1"/>
</dbReference>
<dbReference type="InterPro" id="IPR021047">
    <property type="entry name" value="Mannosyltransferase_CMT1"/>
</dbReference>
<accession>A0A9P8SDF5</accession>
<reference evidence="1" key="1">
    <citation type="submission" date="2021-09" db="EMBL/GenBank/DDBJ databases">
        <title>A high-quality genome of the endoparasitic fungus Hirsutella rhossiliensis with a comparison of Hirsutella genomes reveals transposable elements contributing to genome size variation.</title>
        <authorList>
            <person name="Lin R."/>
            <person name="Jiao Y."/>
            <person name="Sun X."/>
            <person name="Ling J."/>
            <person name="Xie B."/>
            <person name="Cheng X."/>
        </authorList>
    </citation>
    <scope>NUCLEOTIDE SEQUENCE</scope>
    <source>
        <strain evidence="1">HR02</strain>
    </source>
</reference>
<evidence type="ECO:0000313" key="1">
    <source>
        <dbReference type="EMBL" id="KAH0957904.1"/>
    </source>
</evidence>
<dbReference type="RefSeq" id="XP_044715418.1">
    <property type="nucleotide sequence ID" value="XM_044869467.1"/>
</dbReference>
<keyword evidence="1" id="KW-0328">Glycosyltransferase</keyword>
<sequence>MALRPLFSNPDRADRNTTIVFLNDVAICPEDILELALQRRNLGADMTCAMDWTYAGRDPTFYDVWVARGINGDSFFDIPPDGNWNSAWNLFWNAEHTGSRFHSRRPFQVFSCWNGATAFTAQPLLDNLIRFRAANETAGECNQGEPQLFCKDMWFRGYRKIAVIPTINLEYSVERGEQIKTAKGFVSEHVSKQDLAGDEIGWKLEPPEKVKCMPTWEKQFWQLWNETL</sequence>
<organism evidence="1 2">
    <name type="scientific">Hirsutella rhossiliensis</name>
    <dbReference type="NCBI Taxonomy" id="111463"/>
    <lineage>
        <taxon>Eukaryota</taxon>
        <taxon>Fungi</taxon>
        <taxon>Dikarya</taxon>
        <taxon>Ascomycota</taxon>
        <taxon>Pezizomycotina</taxon>
        <taxon>Sordariomycetes</taxon>
        <taxon>Hypocreomycetidae</taxon>
        <taxon>Hypocreales</taxon>
        <taxon>Ophiocordycipitaceae</taxon>
        <taxon>Hirsutella</taxon>
    </lineage>
</organism>
<comment type="caution">
    <text evidence="1">The sequence shown here is derived from an EMBL/GenBank/DDBJ whole genome shotgun (WGS) entry which is preliminary data.</text>
</comment>
<dbReference type="OrthoDB" id="262547at2759"/>